<organism evidence="5">
    <name type="scientific">Anthurium amnicola</name>
    <dbReference type="NCBI Taxonomy" id="1678845"/>
    <lineage>
        <taxon>Eukaryota</taxon>
        <taxon>Viridiplantae</taxon>
        <taxon>Streptophyta</taxon>
        <taxon>Embryophyta</taxon>
        <taxon>Tracheophyta</taxon>
        <taxon>Spermatophyta</taxon>
        <taxon>Magnoliopsida</taxon>
        <taxon>Liliopsida</taxon>
        <taxon>Araceae</taxon>
        <taxon>Pothoideae</taxon>
        <taxon>Potheae</taxon>
        <taxon>Anthurium</taxon>
    </lineage>
</organism>
<keyword evidence="1" id="KW-0175">Coiled coil</keyword>
<gene>
    <name evidence="5" type="primary">At1g48120_94</name>
    <name evidence="5" type="ORF">g.113320</name>
</gene>
<keyword evidence="3" id="KW-0472">Membrane</keyword>
<feature type="compositionally biased region" description="Polar residues" evidence="2">
    <location>
        <begin position="644"/>
        <end position="659"/>
    </location>
</feature>
<dbReference type="EMBL" id="GDJX01015560">
    <property type="protein sequence ID" value="JAT52376.1"/>
    <property type="molecule type" value="Transcribed_RNA"/>
</dbReference>
<keyword evidence="3" id="KW-1133">Transmembrane helix</keyword>
<protein>
    <submittedName>
        <fullName evidence="5">Serine/threonine-protein phosphatase 7 long form</fullName>
    </submittedName>
</protein>
<accession>A0A1D1YCL6</accession>
<dbReference type="PANTHER" id="PTHR46033:SF8">
    <property type="entry name" value="PROTEIN MAINTENANCE OF MERISTEMS-LIKE"/>
    <property type="match status" value="1"/>
</dbReference>
<sequence length="676" mass="77050">FEVWDVVSTTTHKATVKSRIPWNLLYAIYRSLLDFQKGHLGEMGFAALLSVTPFWIDLAFLLGLKDRWERSCNTFLLPWGHMTPTLEDVARLTGLRVHGNPVTGTTQGDYRDIARRALGYEDRGLGPLRMLRGSALTALQGVEGLRKMADEDLAEYVERVGQALAGKWAQVEGKEARRQLRIFLFFFLGRVLFATKGSYVSLRLLSFLEDLREVGSYAWGAAMLAHLFYHLSRVSGETSISGFSPFLQVWVYSYLPLATLRLERALYPTGIMAGRIPYMARWTPIVDRRSMFQQLEIVKRGLGDIREGEITWRPYEDDSMEGQPWVVDSQHLFGRDIFIHALSFVEPLYIRLVMRTLGYHQANVDIFALSERPRRSQRYVDVYETDWAGENDEAVMDWHSGGTPVVPVATRGEEYLQNYRRHYRDRLQLGRVDATHGERILELETQLQASELEIQRLRGVIQGLRTEVRQLRANGASSSRGPSTESEELARLRKELQTAVLRAKAAEGDIQGRIADIRAELVALHSEREQHIDTLAQERAQVELERARTTAAMAETARAQGEASQAREQKVELQKQLEALRTSAGGGDQRTLWRLEQVEGQFAASQLELERLRARELQLSVEMGGWRRQAEYLDARDRERSRYSHASQSRRTSHISCLSSKREDREESKGEGGGAP</sequence>
<feature type="domain" description="Aminotransferase-like plant mobile" evidence="4">
    <location>
        <begin position="47"/>
        <end position="401"/>
    </location>
</feature>
<evidence type="ECO:0000256" key="1">
    <source>
        <dbReference type="SAM" id="Coils"/>
    </source>
</evidence>
<dbReference type="InterPro" id="IPR044824">
    <property type="entry name" value="MAIN-like"/>
</dbReference>
<evidence type="ECO:0000256" key="2">
    <source>
        <dbReference type="SAM" id="MobiDB-lite"/>
    </source>
</evidence>
<evidence type="ECO:0000256" key="3">
    <source>
        <dbReference type="SAM" id="Phobius"/>
    </source>
</evidence>
<dbReference type="InterPro" id="IPR019557">
    <property type="entry name" value="AminoTfrase-like_pln_mobile"/>
</dbReference>
<dbReference type="PANTHER" id="PTHR46033">
    <property type="entry name" value="PROTEIN MAIN-LIKE 2"/>
    <property type="match status" value="1"/>
</dbReference>
<feature type="non-terminal residue" evidence="5">
    <location>
        <position position="1"/>
    </location>
</feature>
<evidence type="ECO:0000313" key="5">
    <source>
        <dbReference type="EMBL" id="JAT52376.1"/>
    </source>
</evidence>
<name>A0A1D1YCL6_9ARAE</name>
<dbReference type="Pfam" id="PF10536">
    <property type="entry name" value="PMD"/>
    <property type="match status" value="1"/>
</dbReference>
<dbReference type="GO" id="GO:0010073">
    <property type="term" value="P:meristem maintenance"/>
    <property type="evidence" value="ECO:0007669"/>
    <property type="project" value="InterPro"/>
</dbReference>
<feature type="transmembrane region" description="Helical" evidence="3">
    <location>
        <begin position="43"/>
        <end position="64"/>
    </location>
</feature>
<evidence type="ECO:0000259" key="4">
    <source>
        <dbReference type="Pfam" id="PF10536"/>
    </source>
</evidence>
<feature type="region of interest" description="Disordered" evidence="2">
    <location>
        <begin position="636"/>
        <end position="676"/>
    </location>
</feature>
<dbReference type="AlphaFoldDB" id="A0A1D1YCL6"/>
<proteinExistence type="predicted"/>
<feature type="transmembrane region" description="Helical" evidence="3">
    <location>
        <begin position="182"/>
        <end position="202"/>
    </location>
</feature>
<feature type="coiled-coil region" evidence="1">
    <location>
        <begin position="440"/>
        <end position="509"/>
    </location>
</feature>
<feature type="compositionally biased region" description="Basic and acidic residues" evidence="2">
    <location>
        <begin position="660"/>
        <end position="670"/>
    </location>
</feature>
<reference evidence="5" key="1">
    <citation type="submission" date="2015-07" db="EMBL/GenBank/DDBJ databases">
        <title>Transcriptome Assembly of Anthurium amnicola.</title>
        <authorList>
            <person name="Suzuki J."/>
        </authorList>
    </citation>
    <scope>NUCLEOTIDE SEQUENCE</scope>
</reference>
<keyword evidence="3" id="KW-0812">Transmembrane</keyword>
<feature type="coiled-coil region" evidence="1">
    <location>
        <begin position="556"/>
        <end position="615"/>
    </location>
</feature>